<feature type="signal peptide" evidence="1">
    <location>
        <begin position="1"/>
        <end position="23"/>
    </location>
</feature>
<name>A0A330HS63_9HYPH</name>
<dbReference type="Proteomes" id="UP000251558">
    <property type="component" value="Unassembled WGS sequence"/>
</dbReference>
<evidence type="ECO:0000256" key="1">
    <source>
        <dbReference type="SAM" id="SignalP"/>
    </source>
</evidence>
<evidence type="ECO:0000313" key="2">
    <source>
        <dbReference type="EMBL" id="RAZ90608.1"/>
    </source>
</evidence>
<accession>A0A330HS63</accession>
<dbReference type="RefSeq" id="WP_112098012.1">
    <property type="nucleotide sequence ID" value="NZ_QMBP01000005.1"/>
</dbReference>
<comment type="caution">
    <text evidence="2">The sequence shown here is derived from an EMBL/GenBank/DDBJ whole genome shotgun (WGS) entry which is preliminary data.</text>
</comment>
<dbReference type="AlphaFoldDB" id="A0A330HS63"/>
<dbReference type="OrthoDB" id="8081243at2"/>
<dbReference type="EMBL" id="QMBP01000005">
    <property type="protein sequence ID" value="RAZ90608.1"/>
    <property type="molecule type" value="Genomic_DNA"/>
</dbReference>
<evidence type="ECO:0000313" key="3">
    <source>
        <dbReference type="Proteomes" id="UP000251558"/>
    </source>
</evidence>
<gene>
    <name evidence="2" type="ORF">DPM33_14000</name>
</gene>
<feature type="chain" id="PRO_5016457680" description="DUF995 domain-containing protein" evidence="1">
    <location>
        <begin position="24"/>
        <end position="123"/>
    </location>
</feature>
<evidence type="ECO:0008006" key="4">
    <source>
        <dbReference type="Google" id="ProtNLM"/>
    </source>
</evidence>
<keyword evidence="1" id="KW-0732">Signal</keyword>
<organism evidence="2 3">
    <name type="scientific">Mesorhizobium hawassense</name>
    <dbReference type="NCBI Taxonomy" id="1209954"/>
    <lineage>
        <taxon>Bacteria</taxon>
        <taxon>Pseudomonadati</taxon>
        <taxon>Pseudomonadota</taxon>
        <taxon>Alphaproteobacteria</taxon>
        <taxon>Hyphomicrobiales</taxon>
        <taxon>Phyllobacteriaceae</taxon>
        <taxon>Mesorhizobium</taxon>
    </lineage>
</organism>
<sequence length="123" mass="13326">MTAFARTAFLALLAAASVAPAAAAEVAMKGPEILSALKGAHVQGENWSQEFDDGGATTYTRDGKHQAGRWDVRGDQYCSLWPPSDNWVCYDMTIDSADPAHEQVTWISADGHRNPAHLIRKGQ</sequence>
<reference evidence="2 3" key="1">
    <citation type="submission" date="2018-07" db="EMBL/GenBank/DDBJ databases">
        <title>Diversity of Mesorhizobium strains in Brazil.</title>
        <authorList>
            <person name="Helene L.C.F."/>
            <person name="Dall'Agnol R."/>
            <person name="Delamuta J.R.M."/>
            <person name="Hungria M."/>
        </authorList>
    </citation>
    <scope>NUCLEOTIDE SEQUENCE [LARGE SCALE GENOMIC DNA]</scope>
    <source>
        <strain evidence="2 3">AC99b</strain>
    </source>
</reference>
<keyword evidence="3" id="KW-1185">Reference proteome</keyword>
<protein>
    <recommendedName>
        <fullName evidence="4">DUF995 domain-containing protein</fullName>
    </recommendedName>
</protein>
<proteinExistence type="predicted"/>